<dbReference type="PRINTS" id="PR01217">
    <property type="entry name" value="PRICHEXTENSN"/>
</dbReference>
<evidence type="ECO:0000313" key="5">
    <source>
        <dbReference type="EMBL" id="PPS10505.1"/>
    </source>
</evidence>
<evidence type="ECO:0000256" key="3">
    <source>
        <dbReference type="SAM" id="MobiDB-lite"/>
    </source>
</evidence>
<dbReference type="AlphaFoldDB" id="A0A2P5Y4I4"/>
<protein>
    <recommendedName>
        <fullName evidence="7">Gibberellin-regulated protein 14</fullName>
    </recommendedName>
</protein>
<name>A0A2P5Y4I4_GOSBA</name>
<feature type="chain" id="PRO_5015119477" description="Gibberellin-regulated protein 14" evidence="4">
    <location>
        <begin position="25"/>
        <end position="283"/>
    </location>
</feature>
<feature type="region of interest" description="Disordered" evidence="3">
    <location>
        <begin position="214"/>
        <end position="264"/>
    </location>
</feature>
<gene>
    <name evidence="5" type="ORF">GOBAR_AA10134</name>
</gene>
<dbReference type="OrthoDB" id="1002614at2759"/>
<proteinExistence type="inferred from homology"/>
<dbReference type="Proteomes" id="UP000239757">
    <property type="component" value="Unassembled WGS sequence"/>
</dbReference>
<keyword evidence="2" id="KW-0939">Gibberellin signaling pathway</keyword>
<dbReference type="GO" id="GO:0009740">
    <property type="term" value="P:gibberellic acid mediated signaling pathway"/>
    <property type="evidence" value="ECO:0007669"/>
    <property type="project" value="UniProtKB-KW"/>
</dbReference>
<feature type="signal peptide" evidence="4">
    <location>
        <begin position="1"/>
        <end position="24"/>
    </location>
</feature>
<evidence type="ECO:0008006" key="7">
    <source>
        <dbReference type="Google" id="ProtNLM"/>
    </source>
</evidence>
<organism evidence="5 6">
    <name type="scientific">Gossypium barbadense</name>
    <name type="common">Sea Island cotton</name>
    <name type="synonym">Hibiscus barbadensis</name>
    <dbReference type="NCBI Taxonomy" id="3634"/>
    <lineage>
        <taxon>Eukaryota</taxon>
        <taxon>Viridiplantae</taxon>
        <taxon>Streptophyta</taxon>
        <taxon>Embryophyta</taxon>
        <taxon>Tracheophyta</taxon>
        <taxon>Spermatophyta</taxon>
        <taxon>Magnoliopsida</taxon>
        <taxon>eudicotyledons</taxon>
        <taxon>Gunneridae</taxon>
        <taxon>Pentapetalae</taxon>
        <taxon>rosids</taxon>
        <taxon>malvids</taxon>
        <taxon>Malvales</taxon>
        <taxon>Malvaceae</taxon>
        <taxon>Malvoideae</taxon>
        <taxon>Gossypium</taxon>
    </lineage>
</organism>
<dbReference type="EMBL" id="KZ663714">
    <property type="protein sequence ID" value="PPS10505.1"/>
    <property type="molecule type" value="Genomic_DNA"/>
</dbReference>
<dbReference type="Pfam" id="PF02704">
    <property type="entry name" value="GASA"/>
    <property type="match status" value="1"/>
</dbReference>
<dbReference type="PANTHER" id="PTHR23201">
    <property type="entry name" value="EXTENSIN, PROLINE-RICH PROTEIN"/>
    <property type="match status" value="1"/>
</dbReference>
<comment type="similarity">
    <text evidence="1">Belongs to the GASA family.</text>
</comment>
<reference evidence="5 6" key="1">
    <citation type="submission" date="2015-01" db="EMBL/GenBank/DDBJ databases">
        <title>Genome of allotetraploid Gossypium barbadense reveals genomic plasticity and fiber elongation in cotton evolution.</title>
        <authorList>
            <person name="Chen X."/>
            <person name="Liu X."/>
            <person name="Zhao B."/>
            <person name="Zheng H."/>
            <person name="Hu Y."/>
            <person name="Lu G."/>
            <person name="Yang C."/>
            <person name="Chen J."/>
            <person name="Shan C."/>
            <person name="Zhang L."/>
            <person name="Zhou Y."/>
            <person name="Wang L."/>
            <person name="Guo W."/>
            <person name="Bai Y."/>
            <person name="Ruan J."/>
            <person name="Shangguan X."/>
            <person name="Mao Y."/>
            <person name="Jiang J."/>
            <person name="Zhu Y."/>
            <person name="Lei J."/>
            <person name="Kang H."/>
            <person name="Chen S."/>
            <person name="He X."/>
            <person name="Wang R."/>
            <person name="Wang Y."/>
            <person name="Chen J."/>
            <person name="Wang L."/>
            <person name="Yu S."/>
            <person name="Wang B."/>
            <person name="Wei J."/>
            <person name="Song S."/>
            <person name="Lu X."/>
            <person name="Gao Z."/>
            <person name="Gu W."/>
            <person name="Deng X."/>
            <person name="Ma D."/>
            <person name="Wang S."/>
            <person name="Liang W."/>
            <person name="Fang L."/>
            <person name="Cai C."/>
            <person name="Zhu X."/>
            <person name="Zhou B."/>
            <person name="Zhang Y."/>
            <person name="Chen Z."/>
            <person name="Xu S."/>
            <person name="Zhu R."/>
            <person name="Wang S."/>
            <person name="Zhang T."/>
            <person name="Zhao G."/>
        </authorList>
    </citation>
    <scope>NUCLEOTIDE SEQUENCE [LARGE SCALE GENOMIC DNA]</scope>
    <source>
        <strain evidence="6">cv. Xinhai21</strain>
        <tissue evidence="5">Leaf</tissue>
    </source>
</reference>
<feature type="compositionally biased region" description="Pro residues" evidence="3">
    <location>
        <begin position="64"/>
        <end position="139"/>
    </location>
</feature>
<feature type="region of interest" description="Disordered" evidence="3">
    <location>
        <begin position="64"/>
        <end position="163"/>
    </location>
</feature>
<keyword evidence="4" id="KW-0732">Signal</keyword>
<dbReference type="PANTHER" id="PTHR23201:SF53">
    <property type="entry name" value="GIBBERELLIN-REGULATED PROTEIN 14"/>
    <property type="match status" value="1"/>
</dbReference>
<evidence type="ECO:0000256" key="4">
    <source>
        <dbReference type="SAM" id="SignalP"/>
    </source>
</evidence>
<evidence type="ECO:0000313" key="6">
    <source>
        <dbReference type="Proteomes" id="UP000239757"/>
    </source>
</evidence>
<evidence type="ECO:0000256" key="1">
    <source>
        <dbReference type="ARBA" id="ARBA00010582"/>
    </source>
</evidence>
<feature type="compositionally biased region" description="Pro residues" evidence="3">
    <location>
        <begin position="149"/>
        <end position="163"/>
    </location>
</feature>
<sequence>MAFSFRAMLFFMATLLLVSVRVQSSEEEEKIELFLKQQFHLSQLRIAHSVPVFMRFIYSRSPTSAPPYKAPVPAPPPKGPTPQYKPPSSSAPPPKGPTPLYKPPSSLAPPPKAATPPYKPPAPAPSEAPTSPNKPPKTAAPPYKAPRTPTTPPWNPPSPPSPPVKKIKDCIPYCRRICIFSSRTDLCVRRCMPCCNRCKCVPPGTYINRRCSEESRGADSLSRKSPKTSVSGEAVTSAGDMQVSDKESTPELTAAHAESETGEGVEATCRGGVCGFSEREGKT</sequence>
<accession>A0A2P5Y4I4</accession>
<dbReference type="InterPro" id="IPR003854">
    <property type="entry name" value="GASA"/>
</dbReference>
<evidence type="ECO:0000256" key="2">
    <source>
        <dbReference type="ARBA" id="ARBA00022941"/>
    </source>
</evidence>